<name>A0A345ZTK8_9HYPH</name>
<dbReference type="KEGG" id="ptaw:DW352_06820"/>
<evidence type="ECO:0000313" key="5">
    <source>
        <dbReference type="Proteomes" id="UP000254889"/>
    </source>
</evidence>
<reference evidence="4 5" key="1">
    <citation type="submission" date="2018-07" db="EMBL/GenBank/DDBJ databases">
        <authorList>
            <person name="Quirk P.G."/>
            <person name="Krulwich T.A."/>
        </authorList>
    </citation>
    <scope>NUCLEOTIDE SEQUENCE [LARGE SCALE GENOMIC DNA]</scope>
    <source>
        <strain evidence="4 5">CC-BB4</strain>
    </source>
</reference>
<feature type="domain" description="Aldehyde oxidase/xanthine dehydrogenase a/b hammerhead" evidence="3">
    <location>
        <begin position="20"/>
        <end position="140"/>
    </location>
</feature>
<dbReference type="SMART" id="SM01008">
    <property type="entry name" value="Ald_Xan_dh_C"/>
    <property type="match status" value="1"/>
</dbReference>
<dbReference type="SUPFAM" id="SSF54665">
    <property type="entry name" value="CO dehydrogenase molybdoprotein N-domain-like"/>
    <property type="match status" value="1"/>
</dbReference>
<dbReference type="InterPro" id="IPR016208">
    <property type="entry name" value="Ald_Oxase/xanthine_DH-like"/>
</dbReference>
<dbReference type="AlphaFoldDB" id="A0A345ZTK8"/>
<dbReference type="InterPro" id="IPR008274">
    <property type="entry name" value="AldOxase/xan_DH_MoCoBD1"/>
</dbReference>
<dbReference type="PANTHER" id="PTHR11908">
    <property type="entry name" value="XANTHINE DEHYDROGENASE"/>
    <property type="match status" value="1"/>
</dbReference>
<dbReference type="Gene3D" id="3.30.365.10">
    <property type="entry name" value="Aldehyde oxidase/xanthine dehydrogenase, molybdopterin binding domain"/>
    <property type="match status" value="4"/>
</dbReference>
<keyword evidence="5" id="KW-1185">Reference proteome</keyword>
<dbReference type="RefSeq" id="WP_115689731.1">
    <property type="nucleotide sequence ID" value="NZ_CP031417.1"/>
</dbReference>
<dbReference type="Pfam" id="PF02738">
    <property type="entry name" value="MoCoBD_1"/>
    <property type="match status" value="1"/>
</dbReference>
<sequence>MGEFAVGQGVSRFEDPRLLRGGGRYIDDLKLPGMAHGVVVRAQHAHAKIVGIDTTAAKAAPGVLAVLTAADIKAAGLADIPVPGGLKRRDGTPMYKPRYPILAETHVRWVGDAVAFVVAETVAQAQDAAEMVVVDYDELPAVVSTAEAPKPGTPKVWADAPDNICFVELIGDKAATDAAFANAAHVVKGEFVINRVTAATMEPRGAAGHYNAADGRYTFYGPMQRPHPTRTELAQVMRVPESKIRIVTGDTGGSFGMKSPIFNETPLVLLASKLTGRPVKWISTRTEAFLSDAQARDNITTAELALDKDGMFLGLRVQTIAAIGAYLQTATPAFVLNAGTLAGVYRTPAIHVDITAVYTHTNPVRPYRGNGRPEAAFVIERMVDLAARQLGIDGVELRKRNFITPSAMPYKTALTFTYDSGDFEKATDMAVEMADVKGFAARKAEAQKRGKLRGLGLSYTIERAGAASLEGAEVRIDKSGTATLFSGSNSQGQGHETVFKQLVCDRLGLDPNEAYYIQGDTDEVFFGEGTGGSRSSSLAGSAFHLATEKIVTKARAIAAHMLQIEEADLKFDEGVFSSTKTNRTLTIKELAAAALEPKNVPKGMEPGLLANAIYTAPVANYPNGCHICEVEIDPETGKTDIVRYNVVDDVGTVLNPKLLHGQIHGGIAQGAGQVLMEDIHFDASGQLVTASFQDYAMPHAHDFPDMEVESCPAPTPTNPLGVKGAGEAGAVGAMPAVSNAIVDALAEFGVTHIEMPATPERVWRAIQR</sequence>
<dbReference type="InterPro" id="IPR046867">
    <property type="entry name" value="AldOxase/xan_DH_MoCoBD2"/>
</dbReference>
<evidence type="ECO:0000313" key="4">
    <source>
        <dbReference type="EMBL" id="AXK80255.1"/>
    </source>
</evidence>
<dbReference type="PANTHER" id="PTHR11908:SF132">
    <property type="entry name" value="ALDEHYDE OXIDASE 1-RELATED"/>
    <property type="match status" value="1"/>
</dbReference>
<evidence type="ECO:0000256" key="1">
    <source>
        <dbReference type="ARBA" id="ARBA00022505"/>
    </source>
</evidence>
<evidence type="ECO:0000259" key="3">
    <source>
        <dbReference type="SMART" id="SM01008"/>
    </source>
</evidence>
<dbReference type="GO" id="GO:0016491">
    <property type="term" value="F:oxidoreductase activity"/>
    <property type="evidence" value="ECO:0007669"/>
    <property type="project" value="UniProtKB-KW"/>
</dbReference>
<organism evidence="4 5">
    <name type="scientific">Pseudolabrys taiwanensis</name>
    <dbReference type="NCBI Taxonomy" id="331696"/>
    <lineage>
        <taxon>Bacteria</taxon>
        <taxon>Pseudomonadati</taxon>
        <taxon>Pseudomonadota</taxon>
        <taxon>Alphaproteobacteria</taxon>
        <taxon>Hyphomicrobiales</taxon>
        <taxon>Xanthobacteraceae</taxon>
        <taxon>Pseudolabrys</taxon>
    </lineage>
</organism>
<dbReference type="GO" id="GO:0005506">
    <property type="term" value="F:iron ion binding"/>
    <property type="evidence" value="ECO:0007669"/>
    <property type="project" value="InterPro"/>
</dbReference>
<gene>
    <name evidence="4" type="ORF">DW352_06820</name>
</gene>
<dbReference type="Pfam" id="PF01315">
    <property type="entry name" value="Ald_Xan_dh_C"/>
    <property type="match status" value="1"/>
</dbReference>
<evidence type="ECO:0000256" key="2">
    <source>
        <dbReference type="ARBA" id="ARBA00023002"/>
    </source>
</evidence>
<dbReference type="OrthoDB" id="9763985at2"/>
<dbReference type="InterPro" id="IPR037165">
    <property type="entry name" value="AldOxase/xan_DH_Mopterin-bd_sf"/>
</dbReference>
<protein>
    <submittedName>
        <fullName evidence="4">Xanthine dehydrogenase family protein molybdopterin-binding subunit</fullName>
    </submittedName>
</protein>
<dbReference type="Gene3D" id="3.90.1170.50">
    <property type="entry name" value="Aldehyde oxidase/xanthine dehydrogenase, a/b hammerhead"/>
    <property type="match status" value="1"/>
</dbReference>
<proteinExistence type="predicted"/>
<dbReference type="InterPro" id="IPR000674">
    <property type="entry name" value="Ald_Oxase/Xan_DH_a/b"/>
</dbReference>
<accession>A0A345ZTK8</accession>
<dbReference type="EMBL" id="CP031417">
    <property type="protein sequence ID" value="AXK80255.1"/>
    <property type="molecule type" value="Genomic_DNA"/>
</dbReference>
<dbReference type="SUPFAM" id="SSF56003">
    <property type="entry name" value="Molybdenum cofactor-binding domain"/>
    <property type="match status" value="1"/>
</dbReference>
<keyword evidence="2" id="KW-0560">Oxidoreductase</keyword>
<dbReference type="Proteomes" id="UP000254889">
    <property type="component" value="Chromosome"/>
</dbReference>
<dbReference type="Pfam" id="PF20256">
    <property type="entry name" value="MoCoBD_2"/>
    <property type="match status" value="1"/>
</dbReference>
<keyword evidence="1" id="KW-0500">Molybdenum</keyword>
<dbReference type="InterPro" id="IPR036856">
    <property type="entry name" value="Ald_Oxase/Xan_DH_a/b_sf"/>
</dbReference>